<dbReference type="EnsemblProtists" id="HpaT813785">
    <property type="protein sequence ID" value="HpaP813785"/>
    <property type="gene ID" value="HpaG813785"/>
</dbReference>
<dbReference type="InParanoid" id="M4C3W7"/>
<protein>
    <submittedName>
        <fullName evidence="1">Uncharacterized protein</fullName>
    </submittedName>
</protein>
<evidence type="ECO:0000313" key="2">
    <source>
        <dbReference type="Proteomes" id="UP000011713"/>
    </source>
</evidence>
<name>M4C3W7_HYAAE</name>
<proteinExistence type="predicted"/>
<dbReference type="HOGENOM" id="CLU_3000516_0_0_1"/>
<dbReference type="VEuPathDB" id="FungiDB:HpaG813785"/>
<evidence type="ECO:0000313" key="1">
    <source>
        <dbReference type="EnsemblProtists" id="HpaP813785"/>
    </source>
</evidence>
<reference evidence="1" key="2">
    <citation type="submission" date="2015-06" db="UniProtKB">
        <authorList>
            <consortium name="EnsemblProtists"/>
        </authorList>
    </citation>
    <scope>IDENTIFICATION</scope>
    <source>
        <strain evidence="1">Emoy2</strain>
    </source>
</reference>
<organism evidence="1 2">
    <name type="scientific">Hyaloperonospora arabidopsidis (strain Emoy2)</name>
    <name type="common">Downy mildew agent</name>
    <name type="synonym">Peronospora arabidopsidis</name>
    <dbReference type="NCBI Taxonomy" id="559515"/>
    <lineage>
        <taxon>Eukaryota</taxon>
        <taxon>Sar</taxon>
        <taxon>Stramenopiles</taxon>
        <taxon>Oomycota</taxon>
        <taxon>Peronosporomycetes</taxon>
        <taxon>Peronosporales</taxon>
        <taxon>Peronosporaceae</taxon>
        <taxon>Hyaloperonospora</taxon>
    </lineage>
</organism>
<reference evidence="2" key="1">
    <citation type="journal article" date="2010" name="Science">
        <title>Signatures of adaptation to obligate biotrophy in the Hyaloperonospora arabidopsidis genome.</title>
        <authorList>
            <person name="Baxter L."/>
            <person name="Tripathy S."/>
            <person name="Ishaque N."/>
            <person name="Boot N."/>
            <person name="Cabral A."/>
            <person name="Kemen E."/>
            <person name="Thines M."/>
            <person name="Ah-Fong A."/>
            <person name="Anderson R."/>
            <person name="Badejoko W."/>
            <person name="Bittner-Eddy P."/>
            <person name="Boore J.L."/>
            <person name="Chibucos M.C."/>
            <person name="Coates M."/>
            <person name="Dehal P."/>
            <person name="Delehaunty K."/>
            <person name="Dong S."/>
            <person name="Downton P."/>
            <person name="Dumas B."/>
            <person name="Fabro G."/>
            <person name="Fronick C."/>
            <person name="Fuerstenberg S.I."/>
            <person name="Fulton L."/>
            <person name="Gaulin E."/>
            <person name="Govers F."/>
            <person name="Hughes L."/>
            <person name="Humphray S."/>
            <person name="Jiang R.H."/>
            <person name="Judelson H."/>
            <person name="Kamoun S."/>
            <person name="Kyung K."/>
            <person name="Meijer H."/>
            <person name="Minx P."/>
            <person name="Morris P."/>
            <person name="Nelson J."/>
            <person name="Phuntumart V."/>
            <person name="Qutob D."/>
            <person name="Rehmany A."/>
            <person name="Rougon-Cardoso A."/>
            <person name="Ryden P."/>
            <person name="Torto-Alalibo T."/>
            <person name="Studholme D."/>
            <person name="Wang Y."/>
            <person name="Win J."/>
            <person name="Wood J."/>
            <person name="Clifton S.W."/>
            <person name="Rogers J."/>
            <person name="Van den Ackerveken G."/>
            <person name="Jones J.D."/>
            <person name="McDowell J.M."/>
            <person name="Beynon J."/>
            <person name="Tyler B.M."/>
        </authorList>
    </citation>
    <scope>NUCLEOTIDE SEQUENCE [LARGE SCALE GENOMIC DNA]</scope>
    <source>
        <strain evidence="2">Emoy2</strain>
    </source>
</reference>
<keyword evidence="2" id="KW-1185">Reference proteome</keyword>
<dbReference type="Proteomes" id="UP000011713">
    <property type="component" value="Unassembled WGS sequence"/>
</dbReference>
<dbReference type="EMBL" id="JH598183">
    <property type="status" value="NOT_ANNOTATED_CDS"/>
    <property type="molecule type" value="Genomic_DNA"/>
</dbReference>
<dbReference type="AlphaFoldDB" id="M4C3W7"/>
<accession>M4C3W7</accession>
<sequence length="57" mass="6410">MATRAIHSAAPTTKRTKKLALLSNRMIADLKRILKRCDISASRAISFKCPYEETSED</sequence>